<dbReference type="Gene3D" id="1.10.10.10">
    <property type="entry name" value="Winged helix-like DNA-binding domain superfamily/Winged helix DNA-binding domain"/>
    <property type="match status" value="1"/>
</dbReference>
<feature type="compositionally biased region" description="Acidic residues" evidence="4">
    <location>
        <begin position="35"/>
        <end position="45"/>
    </location>
</feature>
<evidence type="ECO:0000256" key="2">
    <source>
        <dbReference type="ARBA" id="ARBA00023125"/>
    </source>
</evidence>
<feature type="domain" description="IclR-ED" evidence="6">
    <location>
        <begin position="148"/>
        <end position="327"/>
    </location>
</feature>
<dbReference type="InterPro" id="IPR014757">
    <property type="entry name" value="Tscrpt_reg_IclR_C"/>
</dbReference>
<feature type="region of interest" description="Disordered" evidence="4">
    <location>
        <begin position="1"/>
        <end position="49"/>
    </location>
</feature>
<keyword evidence="1" id="KW-0805">Transcription regulation</keyword>
<dbReference type="InterPro" id="IPR050707">
    <property type="entry name" value="HTH_MetabolicPath_Reg"/>
</dbReference>
<dbReference type="Gene3D" id="3.30.450.40">
    <property type="match status" value="1"/>
</dbReference>
<accession>A0ABQ3SG90</accession>
<protein>
    <submittedName>
        <fullName evidence="7">IclR family transcriptional regulator</fullName>
    </submittedName>
</protein>
<feature type="compositionally biased region" description="Low complexity" evidence="4">
    <location>
        <begin position="67"/>
        <end position="83"/>
    </location>
</feature>
<evidence type="ECO:0000313" key="7">
    <source>
        <dbReference type="EMBL" id="GHI67160.1"/>
    </source>
</evidence>
<dbReference type="SMART" id="SM00346">
    <property type="entry name" value="HTH_ICLR"/>
    <property type="match status" value="1"/>
</dbReference>
<name>A0ABQ3SG90_9ACTN</name>
<feature type="region of interest" description="Disordered" evidence="4">
    <location>
        <begin position="62"/>
        <end position="85"/>
    </location>
</feature>
<organism evidence="7 8">
    <name type="scientific">Streptomyces nojiriensis</name>
    <dbReference type="NCBI Taxonomy" id="66374"/>
    <lineage>
        <taxon>Bacteria</taxon>
        <taxon>Bacillati</taxon>
        <taxon>Actinomycetota</taxon>
        <taxon>Actinomycetes</taxon>
        <taxon>Kitasatosporales</taxon>
        <taxon>Streptomycetaceae</taxon>
        <taxon>Streptomyces</taxon>
    </lineage>
</organism>
<dbReference type="PANTHER" id="PTHR30136:SF24">
    <property type="entry name" value="HTH-TYPE TRANSCRIPTIONAL REPRESSOR ALLR"/>
    <property type="match status" value="1"/>
</dbReference>
<evidence type="ECO:0000256" key="1">
    <source>
        <dbReference type="ARBA" id="ARBA00023015"/>
    </source>
</evidence>
<dbReference type="SUPFAM" id="SSF46785">
    <property type="entry name" value="Winged helix' DNA-binding domain"/>
    <property type="match status" value="1"/>
</dbReference>
<evidence type="ECO:0000259" key="6">
    <source>
        <dbReference type="PROSITE" id="PS51078"/>
    </source>
</evidence>
<keyword evidence="8" id="KW-1185">Reference proteome</keyword>
<dbReference type="PROSITE" id="PS51077">
    <property type="entry name" value="HTH_ICLR"/>
    <property type="match status" value="1"/>
</dbReference>
<dbReference type="InterPro" id="IPR005471">
    <property type="entry name" value="Tscrpt_reg_IclR_N"/>
</dbReference>
<evidence type="ECO:0000256" key="4">
    <source>
        <dbReference type="SAM" id="MobiDB-lite"/>
    </source>
</evidence>
<dbReference type="Proteomes" id="UP000613974">
    <property type="component" value="Unassembled WGS sequence"/>
</dbReference>
<feature type="compositionally biased region" description="Basic and acidic residues" evidence="4">
    <location>
        <begin position="1"/>
        <end position="30"/>
    </location>
</feature>
<sequence>MELRFHYPECSYHHREPGGQLPEEVRHPDKPSLTGDDDLDPDTGTDADRRVGCSLACQHRKDRAVPTSSASTTDASSKTPAASGGVQSLERAFDLLERMADAGGEVGLSELSAASGLPLPTIHRLMRTLVACGYVRQQPNRRYSLGPRLIRLGESASRLLGTWARPYLARLVEETGETANMALLDGDEIVYVAQVPSKHSMRMFTEVGRRVLPHSTGVGKALLAHTPADEVRALLARTGMPAATEKTITTPEGFLEALEQVRKVGYAVDDNEQEIGVRCLAVSVPNSPTAAAISISGPAGRVTEAVAESFVPILQGVAAELSVALANQSPA</sequence>
<dbReference type="PROSITE" id="PS51078">
    <property type="entry name" value="ICLR_ED"/>
    <property type="match status" value="1"/>
</dbReference>
<dbReference type="SUPFAM" id="SSF55781">
    <property type="entry name" value="GAF domain-like"/>
    <property type="match status" value="1"/>
</dbReference>
<dbReference type="InterPro" id="IPR029016">
    <property type="entry name" value="GAF-like_dom_sf"/>
</dbReference>
<dbReference type="Pfam" id="PF01614">
    <property type="entry name" value="IclR_C"/>
    <property type="match status" value="1"/>
</dbReference>
<evidence type="ECO:0000313" key="8">
    <source>
        <dbReference type="Proteomes" id="UP000613974"/>
    </source>
</evidence>
<dbReference type="Pfam" id="PF09339">
    <property type="entry name" value="HTH_IclR"/>
    <property type="match status" value="1"/>
</dbReference>
<dbReference type="EMBL" id="BNEC01000003">
    <property type="protein sequence ID" value="GHI67160.1"/>
    <property type="molecule type" value="Genomic_DNA"/>
</dbReference>
<feature type="domain" description="HTH iclR-type" evidence="5">
    <location>
        <begin position="86"/>
        <end position="147"/>
    </location>
</feature>
<reference evidence="8" key="1">
    <citation type="submission" date="2023-07" db="EMBL/GenBank/DDBJ databases">
        <title>Whole genome shotgun sequence of Streptomyces nojiriensis NBRC 13794.</title>
        <authorList>
            <person name="Komaki H."/>
            <person name="Tamura T."/>
        </authorList>
    </citation>
    <scope>NUCLEOTIDE SEQUENCE [LARGE SCALE GENOMIC DNA]</scope>
    <source>
        <strain evidence="8">NBRC 13794</strain>
    </source>
</reference>
<keyword evidence="3" id="KW-0804">Transcription</keyword>
<dbReference type="InterPro" id="IPR036390">
    <property type="entry name" value="WH_DNA-bd_sf"/>
</dbReference>
<evidence type="ECO:0000256" key="3">
    <source>
        <dbReference type="ARBA" id="ARBA00023163"/>
    </source>
</evidence>
<evidence type="ECO:0000259" key="5">
    <source>
        <dbReference type="PROSITE" id="PS51077"/>
    </source>
</evidence>
<keyword evidence="2" id="KW-0238">DNA-binding</keyword>
<comment type="caution">
    <text evidence="7">The sequence shown here is derived from an EMBL/GenBank/DDBJ whole genome shotgun (WGS) entry which is preliminary data.</text>
</comment>
<gene>
    <name evidence="7" type="ORF">Snoj_10780</name>
</gene>
<dbReference type="PANTHER" id="PTHR30136">
    <property type="entry name" value="HELIX-TURN-HELIX TRANSCRIPTIONAL REGULATOR, ICLR FAMILY"/>
    <property type="match status" value="1"/>
</dbReference>
<proteinExistence type="predicted"/>
<dbReference type="InterPro" id="IPR036388">
    <property type="entry name" value="WH-like_DNA-bd_sf"/>
</dbReference>